<dbReference type="AlphaFoldDB" id="A0A4P6Q4G8"/>
<dbReference type="PANTHER" id="PTHR18964:SF173">
    <property type="entry name" value="GLUCOKINASE"/>
    <property type="match status" value="1"/>
</dbReference>
<dbReference type="SUPFAM" id="SSF53067">
    <property type="entry name" value="Actin-like ATPase domain"/>
    <property type="match status" value="1"/>
</dbReference>
<dbReference type="Proteomes" id="UP000292235">
    <property type="component" value="Chromosome"/>
</dbReference>
<evidence type="ECO:0000313" key="4">
    <source>
        <dbReference type="Proteomes" id="UP000292235"/>
    </source>
</evidence>
<feature type="compositionally biased region" description="Basic and acidic residues" evidence="2">
    <location>
        <begin position="484"/>
        <end position="501"/>
    </location>
</feature>
<evidence type="ECO:0000313" key="3">
    <source>
        <dbReference type="EMBL" id="QBI55545.1"/>
    </source>
</evidence>
<evidence type="ECO:0000256" key="2">
    <source>
        <dbReference type="SAM" id="MobiDB-lite"/>
    </source>
</evidence>
<proteinExistence type="inferred from homology"/>
<dbReference type="Gene3D" id="1.10.10.10">
    <property type="entry name" value="Winged helix-like DNA-binding domain superfamily/Winged helix DNA-binding domain"/>
    <property type="match status" value="1"/>
</dbReference>
<dbReference type="PANTHER" id="PTHR18964">
    <property type="entry name" value="ROK (REPRESSOR, ORF, KINASE) FAMILY"/>
    <property type="match status" value="1"/>
</dbReference>
<comment type="similarity">
    <text evidence="1">Belongs to the ROK (NagC/XylR) family.</text>
</comment>
<dbReference type="InterPro" id="IPR043129">
    <property type="entry name" value="ATPase_NBD"/>
</dbReference>
<evidence type="ECO:0000256" key="1">
    <source>
        <dbReference type="ARBA" id="ARBA00006479"/>
    </source>
</evidence>
<keyword evidence="4" id="KW-1185">Reference proteome</keyword>
<name>A0A4P6Q4G8_9ACTN</name>
<dbReference type="SUPFAM" id="SSF46785">
    <property type="entry name" value="Winged helix' DNA-binding domain"/>
    <property type="match status" value="1"/>
</dbReference>
<dbReference type="InterPro" id="IPR036388">
    <property type="entry name" value="WH-like_DNA-bd_sf"/>
</dbReference>
<dbReference type="InterPro" id="IPR036390">
    <property type="entry name" value="WH_DNA-bd_sf"/>
</dbReference>
<dbReference type="InterPro" id="IPR049874">
    <property type="entry name" value="ROK_cs"/>
</dbReference>
<accession>A0A4P6Q4G8</accession>
<dbReference type="PROSITE" id="PS01125">
    <property type="entry name" value="ROK"/>
    <property type="match status" value="1"/>
</dbReference>
<dbReference type="InterPro" id="IPR000600">
    <property type="entry name" value="ROK"/>
</dbReference>
<dbReference type="Pfam" id="PF00480">
    <property type="entry name" value="ROK"/>
    <property type="match status" value="1"/>
</dbReference>
<dbReference type="EMBL" id="CP036455">
    <property type="protein sequence ID" value="QBI55545.1"/>
    <property type="molecule type" value="Genomic_DNA"/>
</dbReference>
<feature type="region of interest" description="Disordered" evidence="2">
    <location>
        <begin position="481"/>
        <end position="501"/>
    </location>
</feature>
<sequence>MAEKAAVQDCVRRSISRGRASGPGLRWVFIRRARATGAQGGVSAAVNSAGAGGDRAGQRRDRAGSQRGVKRRFQVGAPARAIPHASSRAAVLDVIRAAGTISRVGLIDATGFTGATISTVVRKLIEDGLVKETGRAESTGGKPRVLLQLDQSSRYAVGVHLDHSGIAYVLTDLGGSVVARMTRAGAGTEDPPAVVERMAAEVRTLIDGVGVDEARVLGIGLVSPGPLTPTTGMRLAPPIMRHWEDFPLDEAVERRTGLPVVLGNDATAAALGEYWSGAVNGSSTFAAVYVCTGIGSGILINGIPYHGTSGNAGEIGHICLDPDGPECWCGARGCTEVMAGPAAVVARARADAEAARSAGLDPDGPRGRSSVAAEFAAVARAARRGEPAARAIVDRSARYLAMATRTLANVLDLDRVVLSGQSLAVAGSLYLPIIQEELDRAFFARATHPVAVQISTSAATAPAIGAATTVLQSELVPLQPGTRIPEHLAEPEQARARPAEA</sequence>
<protein>
    <submittedName>
        <fullName evidence="3">N-acetylglucosamine repressor</fullName>
    </submittedName>
</protein>
<feature type="region of interest" description="Disordered" evidence="2">
    <location>
        <begin position="41"/>
        <end position="68"/>
    </location>
</feature>
<organism evidence="3 4">
    <name type="scientific">Streptomonospora litoralis</name>
    <dbReference type="NCBI Taxonomy" id="2498135"/>
    <lineage>
        <taxon>Bacteria</taxon>
        <taxon>Bacillati</taxon>
        <taxon>Actinomycetota</taxon>
        <taxon>Actinomycetes</taxon>
        <taxon>Streptosporangiales</taxon>
        <taxon>Nocardiopsidaceae</taxon>
        <taxon>Streptomonospora</taxon>
    </lineage>
</organism>
<reference evidence="3 4" key="1">
    <citation type="submission" date="2019-02" db="EMBL/GenBank/DDBJ databases">
        <authorList>
            <person name="Khodamoradi S."/>
            <person name="Hahnke R.L."/>
            <person name="Kaempfer P."/>
            <person name="Schumann P."/>
            <person name="Rohde M."/>
            <person name="Steinert M."/>
            <person name="Luzhetskyy A."/>
            <person name="Wink J."/>
            <person name="Ruckert C."/>
        </authorList>
    </citation>
    <scope>NUCLEOTIDE SEQUENCE [LARGE SCALE GENOMIC DNA]</scope>
    <source>
        <strain evidence="3 4">M2</strain>
    </source>
</reference>
<dbReference type="Gene3D" id="3.30.420.40">
    <property type="match status" value="2"/>
</dbReference>
<dbReference type="KEGG" id="strr:EKD16_18910"/>
<gene>
    <name evidence="3" type="primary">nagC6</name>
    <name evidence="3" type="ORF">EKD16_18910</name>
</gene>